<protein>
    <submittedName>
        <fullName evidence="3">ATP-dependent endonuclease</fullName>
    </submittedName>
</protein>
<evidence type="ECO:0000313" key="3">
    <source>
        <dbReference type="EMBL" id="RQY82161.1"/>
    </source>
</evidence>
<dbReference type="PANTHER" id="PTHR43581:SF2">
    <property type="entry name" value="EXCINUCLEASE ATPASE SUBUNIT"/>
    <property type="match status" value="1"/>
</dbReference>
<dbReference type="InterPro" id="IPR034139">
    <property type="entry name" value="TOPRIM_OLD"/>
</dbReference>
<dbReference type="Pfam" id="PF13175">
    <property type="entry name" value="AAA_15"/>
    <property type="match status" value="2"/>
</dbReference>
<comment type="caution">
    <text evidence="3">The sequence shown here is derived from an EMBL/GenBank/DDBJ whole genome shotgun (WGS) entry which is preliminary data.</text>
</comment>
<dbReference type="GO" id="GO:0004519">
    <property type="term" value="F:endonuclease activity"/>
    <property type="evidence" value="ECO:0007669"/>
    <property type="project" value="UniProtKB-KW"/>
</dbReference>
<feature type="domain" description="Endonuclease GajA/Old nuclease/RecF-like AAA" evidence="1">
    <location>
        <begin position="163"/>
        <end position="335"/>
    </location>
</feature>
<dbReference type="EMBL" id="QTPM01000066">
    <property type="protein sequence ID" value="RQY82161.1"/>
    <property type="molecule type" value="Genomic_DNA"/>
</dbReference>
<dbReference type="Gene3D" id="3.40.50.300">
    <property type="entry name" value="P-loop containing nucleotide triphosphate hydrolases"/>
    <property type="match status" value="1"/>
</dbReference>
<dbReference type="CDD" id="cd00267">
    <property type="entry name" value="ABC_ATPase"/>
    <property type="match status" value="1"/>
</dbReference>
<evidence type="ECO:0000259" key="1">
    <source>
        <dbReference type="Pfam" id="PF13175"/>
    </source>
</evidence>
<sequence length="561" mass="62493">MRLAGLLVRNYKMIGATTCSIRIDDIVVLVGRNNSGKSTILDAYEVFASGGKELDESHFHDAVTTNPIEITGVFNSISQEDEDVIGKKWTHEDHEYAKCIKVRWVWSKPGVKGQKQSYDPTAGNFVDGGVGGWDSLIQSRIPQPVRIRPTDPIDATQTKIVAMLKDYVKSSLKADASSTKAAFDQIELLAKKVFEESKASFDDVAQRITANVSQVFPGTTIEVVPRSKDAIDEKLIAADSYLRIGTHGNSATPLSLQGTGIQRALLWSALSVMSEAPGKKKPKTADDVQRILLIDEPEAFLHPPTVRNARESLYDFALNNPEWQVIATTHSPILIDLSKDHTTIIRVDPNAAEQHFVSTDIISFDNDERTHLKMVRACNPVVNEFFFYENVVLVEGPTEHLVVKHVSEKLGLEVHVIDCMGKGNVPLFARVLNHFKMPYIVIHDSDTPKFKRKGVMVDSGAWSLNEKIRVAAQFSSLGQVFTQFPHFEGEFLDEELTGGKVDRVLDILSATETSEYAAIIDTYTRVLKRDAAVFTTTEDAFESKRLSYVNDKKLHADPHWI</sequence>
<dbReference type="RefSeq" id="WP_081075436.1">
    <property type="nucleotide sequence ID" value="NZ_CP013461.1"/>
</dbReference>
<dbReference type="InterPro" id="IPR041685">
    <property type="entry name" value="AAA_GajA/Old/RecF-like"/>
</dbReference>
<keyword evidence="4" id="KW-1185">Reference proteome</keyword>
<dbReference type="PANTHER" id="PTHR43581">
    <property type="entry name" value="ATP/GTP PHOSPHATASE"/>
    <property type="match status" value="1"/>
</dbReference>
<dbReference type="InterPro" id="IPR027417">
    <property type="entry name" value="P-loop_NTPase"/>
</dbReference>
<dbReference type="InterPro" id="IPR051396">
    <property type="entry name" value="Bact_Antivir_Def_Nuclease"/>
</dbReference>
<dbReference type="Pfam" id="PF20469">
    <property type="entry name" value="OLD-like_TOPRIM"/>
    <property type="match status" value="1"/>
</dbReference>
<evidence type="ECO:0000313" key="4">
    <source>
        <dbReference type="Proteomes" id="UP000281098"/>
    </source>
</evidence>
<dbReference type="Proteomes" id="UP000281098">
    <property type="component" value="Unassembled WGS sequence"/>
</dbReference>
<dbReference type="CDD" id="cd01026">
    <property type="entry name" value="TOPRIM_OLD"/>
    <property type="match status" value="1"/>
</dbReference>
<feature type="domain" description="OLD protein-like TOPRIM" evidence="2">
    <location>
        <begin position="386"/>
        <end position="446"/>
    </location>
</feature>
<reference evidence="3 4" key="1">
    <citation type="submission" date="2018-08" db="EMBL/GenBank/DDBJ databases">
        <title>Comparative analysis of Burkholderia isolates from Puerto Rico.</title>
        <authorList>
            <person name="Hall C."/>
            <person name="Sahl J."/>
            <person name="Wagner D."/>
        </authorList>
    </citation>
    <scope>NUCLEOTIDE SEQUENCE [LARGE SCALE GENOMIC DNA]</scope>
    <source>
        <strain evidence="3 4">Bp8966</strain>
    </source>
</reference>
<gene>
    <name evidence="3" type="ORF">DF017_32320</name>
</gene>
<accession>A0ABX9YEF2</accession>
<organism evidence="3 4">
    <name type="scientific">Burkholderia stagnalis</name>
    <dbReference type="NCBI Taxonomy" id="1503054"/>
    <lineage>
        <taxon>Bacteria</taxon>
        <taxon>Pseudomonadati</taxon>
        <taxon>Pseudomonadota</taxon>
        <taxon>Betaproteobacteria</taxon>
        <taxon>Burkholderiales</taxon>
        <taxon>Burkholderiaceae</taxon>
        <taxon>Burkholderia</taxon>
        <taxon>Burkholderia cepacia complex</taxon>
    </lineage>
</organism>
<feature type="domain" description="Endonuclease GajA/Old nuclease/RecF-like AAA" evidence="1">
    <location>
        <begin position="1"/>
        <end position="101"/>
    </location>
</feature>
<keyword evidence="3" id="KW-0378">Hydrolase</keyword>
<keyword evidence="3" id="KW-0255">Endonuclease</keyword>
<keyword evidence="3" id="KW-0540">Nuclease</keyword>
<name>A0ABX9YEF2_9BURK</name>
<evidence type="ECO:0000259" key="2">
    <source>
        <dbReference type="Pfam" id="PF20469"/>
    </source>
</evidence>
<dbReference type="SUPFAM" id="SSF52540">
    <property type="entry name" value="P-loop containing nucleoside triphosphate hydrolases"/>
    <property type="match status" value="1"/>
</dbReference>
<proteinExistence type="predicted"/>